<protein>
    <submittedName>
        <fullName evidence="2">DUF1372 family protein</fullName>
    </submittedName>
</protein>
<feature type="transmembrane region" description="Helical" evidence="1">
    <location>
        <begin position="12"/>
        <end position="32"/>
    </location>
</feature>
<accession>A0A7Z0M7M1</accession>
<dbReference type="RefSeq" id="WP_179925869.1">
    <property type="nucleotide sequence ID" value="NZ_JACBXX010000197.1"/>
</dbReference>
<organism evidence="2 3">
    <name type="scientific">Streptococcus danieliae</name>
    <dbReference type="NCBI Taxonomy" id="747656"/>
    <lineage>
        <taxon>Bacteria</taxon>
        <taxon>Bacillati</taxon>
        <taxon>Bacillota</taxon>
        <taxon>Bacilli</taxon>
        <taxon>Lactobacillales</taxon>
        <taxon>Streptococcaceae</taxon>
        <taxon>Streptococcus</taxon>
    </lineage>
</organism>
<evidence type="ECO:0000256" key="1">
    <source>
        <dbReference type="SAM" id="Phobius"/>
    </source>
</evidence>
<dbReference type="EMBL" id="JACBXX010000197">
    <property type="protein sequence ID" value="NYS97304.1"/>
    <property type="molecule type" value="Genomic_DNA"/>
</dbReference>
<comment type="caution">
    <text evidence="2">The sequence shown here is derived from an EMBL/GenBank/DDBJ whole genome shotgun (WGS) entry which is preliminary data.</text>
</comment>
<reference evidence="2 3" key="1">
    <citation type="submission" date="2020-07" db="EMBL/GenBank/DDBJ databases">
        <title>MOT database genomes.</title>
        <authorList>
            <person name="Joseph S."/>
            <person name="Aduse-Opoku J."/>
            <person name="Hashim A."/>
            <person name="Wade W."/>
            <person name="Curtis M."/>
        </authorList>
    </citation>
    <scope>NUCLEOTIDE SEQUENCE [LARGE SCALE GENOMIC DNA]</scope>
    <source>
        <strain evidence="2 3">STR</strain>
    </source>
</reference>
<dbReference type="AlphaFoldDB" id="A0A7Z0M7M1"/>
<keyword evidence="1" id="KW-1133">Transmembrane helix</keyword>
<dbReference type="Pfam" id="PF07116">
    <property type="entry name" value="DUF1372"/>
    <property type="match status" value="1"/>
</dbReference>
<dbReference type="InterPro" id="IPR010779">
    <property type="entry name" value="DUF1372"/>
</dbReference>
<gene>
    <name evidence="2" type="ORF">HZY94_08990</name>
</gene>
<keyword evidence="1" id="KW-0472">Membrane</keyword>
<proteinExistence type="predicted"/>
<dbReference type="Proteomes" id="UP000589521">
    <property type="component" value="Unassembled WGS sequence"/>
</dbReference>
<sequence length="113" mass="12958">MTNREEGIFETAMFGVWIMLVFIFFIQLYQGIQLNELEQRLQRTELAQRYIHNPKTTVGKVVQKHEKDGKYTLVVAGYGNFLVSKETYENVQVGDEMPGEVTERVEVLKGVGG</sequence>
<name>A0A7Z0M7M1_9STRE</name>
<evidence type="ECO:0000313" key="2">
    <source>
        <dbReference type="EMBL" id="NYS97304.1"/>
    </source>
</evidence>
<evidence type="ECO:0000313" key="3">
    <source>
        <dbReference type="Proteomes" id="UP000589521"/>
    </source>
</evidence>
<keyword evidence="1" id="KW-0812">Transmembrane</keyword>